<proteinExistence type="inferred from homology"/>
<dbReference type="OrthoDB" id="27330at2"/>
<keyword evidence="2" id="KW-0812">Transmembrane</keyword>
<dbReference type="InterPro" id="IPR050922">
    <property type="entry name" value="LytR/CpsA/Psr_CW_biosynth"/>
</dbReference>
<gene>
    <name evidence="4" type="ORF">E6C55_24135</name>
</gene>
<evidence type="ECO:0000313" key="4">
    <source>
        <dbReference type="EMBL" id="THF74764.1"/>
    </source>
</evidence>
<comment type="similarity">
    <text evidence="1">Belongs to the LytR/CpsA/Psr (LCP) family.</text>
</comment>
<dbReference type="Pfam" id="PF03816">
    <property type="entry name" value="LytR_cpsA_psr"/>
    <property type="match status" value="1"/>
</dbReference>
<evidence type="ECO:0000259" key="3">
    <source>
        <dbReference type="Pfam" id="PF03816"/>
    </source>
</evidence>
<sequence>MKSGNGSIKSRGKGKGRRWLWISLSVIVLLAVGSVGVAGYFYWSVKETASEIYQPLPSDRPRYVSSDKDVPAAAAPVETEKLNPFSVLLLGVDERQNDRGRSDTIMVMTVNPASKKVFMFNIPRDTRTELALRGTEDKINHAYAYNGIEGSLATVEKFIDMPIDYYVEVNMEGFKLIVDTLDGVNVDNPFEFDYEGETFPEGLQHLNGDQALKFSRMRYDDPRGDFGRNDRQKQVVQDVIRRATKWTNTSSLPSILHAIGDHVRTNLAFGELQDLVLKYRKNLNDIESTFVQGQGTMIGGIYYYIVDQTERDRIHEAMKQQLLTNFTEG</sequence>
<dbReference type="PANTHER" id="PTHR33392:SF6">
    <property type="entry name" value="POLYISOPRENYL-TEICHOIC ACID--PEPTIDOGLYCAN TEICHOIC ACID TRANSFERASE TAGU"/>
    <property type="match status" value="1"/>
</dbReference>
<keyword evidence="2" id="KW-0472">Membrane</keyword>
<dbReference type="EMBL" id="SSOB01000038">
    <property type="protein sequence ID" value="THF74764.1"/>
    <property type="molecule type" value="Genomic_DNA"/>
</dbReference>
<reference evidence="4 5" key="1">
    <citation type="submission" date="2019-04" db="EMBL/GenBank/DDBJ databases">
        <title>Cohnella sp. nov. isolated from preserved vegetables.</title>
        <authorList>
            <person name="Lin S.-Y."/>
            <person name="Hung M.-H."/>
            <person name="Young C.-C."/>
        </authorList>
    </citation>
    <scope>NUCLEOTIDE SEQUENCE [LARGE SCALE GENOMIC DNA]</scope>
    <source>
        <strain evidence="4 5">CC-MHH1044</strain>
    </source>
</reference>
<accession>A0A4S4BJL8</accession>
<comment type="caution">
    <text evidence="4">The sequence shown here is derived from an EMBL/GenBank/DDBJ whole genome shotgun (WGS) entry which is preliminary data.</text>
</comment>
<evidence type="ECO:0000313" key="5">
    <source>
        <dbReference type="Proteomes" id="UP000310636"/>
    </source>
</evidence>
<feature type="transmembrane region" description="Helical" evidence="2">
    <location>
        <begin position="20"/>
        <end position="43"/>
    </location>
</feature>
<feature type="domain" description="Cell envelope-related transcriptional attenuator" evidence="3">
    <location>
        <begin position="101"/>
        <end position="243"/>
    </location>
</feature>
<organism evidence="4 5">
    <name type="scientific">Cohnella fermenti</name>
    <dbReference type="NCBI Taxonomy" id="2565925"/>
    <lineage>
        <taxon>Bacteria</taxon>
        <taxon>Bacillati</taxon>
        <taxon>Bacillota</taxon>
        <taxon>Bacilli</taxon>
        <taxon>Bacillales</taxon>
        <taxon>Paenibacillaceae</taxon>
        <taxon>Cohnella</taxon>
    </lineage>
</organism>
<evidence type="ECO:0000256" key="2">
    <source>
        <dbReference type="SAM" id="Phobius"/>
    </source>
</evidence>
<dbReference type="NCBIfam" id="TIGR00350">
    <property type="entry name" value="lytR_cpsA_psr"/>
    <property type="match status" value="1"/>
</dbReference>
<dbReference type="AlphaFoldDB" id="A0A4S4BJL8"/>
<dbReference type="Gene3D" id="3.40.630.190">
    <property type="entry name" value="LCP protein"/>
    <property type="match status" value="1"/>
</dbReference>
<dbReference type="InterPro" id="IPR004474">
    <property type="entry name" value="LytR_CpsA_psr"/>
</dbReference>
<keyword evidence="5" id="KW-1185">Reference proteome</keyword>
<evidence type="ECO:0000256" key="1">
    <source>
        <dbReference type="ARBA" id="ARBA00006068"/>
    </source>
</evidence>
<protein>
    <recommendedName>
        <fullName evidence="3">Cell envelope-related transcriptional attenuator domain-containing protein</fullName>
    </recommendedName>
</protein>
<dbReference type="PANTHER" id="PTHR33392">
    <property type="entry name" value="POLYISOPRENYL-TEICHOIC ACID--PEPTIDOGLYCAN TEICHOIC ACID TRANSFERASE TAGU"/>
    <property type="match status" value="1"/>
</dbReference>
<keyword evidence="2" id="KW-1133">Transmembrane helix</keyword>
<dbReference type="Proteomes" id="UP000310636">
    <property type="component" value="Unassembled WGS sequence"/>
</dbReference>
<name>A0A4S4BJL8_9BACL</name>